<evidence type="ECO:0000313" key="4">
    <source>
        <dbReference type="Proteomes" id="UP000681720"/>
    </source>
</evidence>
<dbReference type="EMBL" id="CAJOBJ010087068">
    <property type="protein sequence ID" value="CAF4525084.1"/>
    <property type="molecule type" value="Genomic_DNA"/>
</dbReference>
<gene>
    <name evidence="2" type="ORF">GIL414_LOCUS28022</name>
    <name evidence="3" type="ORF">GIL414_LOCUS35786</name>
</gene>
<evidence type="ECO:0000313" key="2">
    <source>
        <dbReference type="EMBL" id="CAF4351952.1"/>
    </source>
</evidence>
<reference evidence="2" key="1">
    <citation type="submission" date="2021-02" db="EMBL/GenBank/DDBJ databases">
        <authorList>
            <person name="Nowell W R."/>
        </authorList>
    </citation>
    <scope>NUCLEOTIDE SEQUENCE</scope>
</reference>
<dbReference type="AlphaFoldDB" id="A0A8S2UNI7"/>
<keyword evidence="1" id="KW-0472">Membrane</keyword>
<sequence length="34" mass="3768">MASSTAHNLLSSVVVTLYATSILFAKKHTKMCQW</sequence>
<keyword evidence="1" id="KW-0812">Transmembrane</keyword>
<proteinExistence type="predicted"/>
<organism evidence="2 4">
    <name type="scientific">Rotaria magnacalcarata</name>
    <dbReference type="NCBI Taxonomy" id="392030"/>
    <lineage>
        <taxon>Eukaryota</taxon>
        <taxon>Metazoa</taxon>
        <taxon>Spiralia</taxon>
        <taxon>Gnathifera</taxon>
        <taxon>Rotifera</taxon>
        <taxon>Eurotatoria</taxon>
        <taxon>Bdelloidea</taxon>
        <taxon>Philodinida</taxon>
        <taxon>Philodinidae</taxon>
        <taxon>Rotaria</taxon>
    </lineage>
</organism>
<evidence type="ECO:0000313" key="3">
    <source>
        <dbReference type="EMBL" id="CAF4525084.1"/>
    </source>
</evidence>
<evidence type="ECO:0000256" key="1">
    <source>
        <dbReference type="SAM" id="Phobius"/>
    </source>
</evidence>
<name>A0A8S2UNI7_9BILA</name>
<dbReference type="EMBL" id="CAJOBJ010046380">
    <property type="protein sequence ID" value="CAF4351952.1"/>
    <property type="molecule type" value="Genomic_DNA"/>
</dbReference>
<dbReference type="Proteomes" id="UP000681720">
    <property type="component" value="Unassembled WGS sequence"/>
</dbReference>
<accession>A0A8S2UNI7</accession>
<keyword evidence="1" id="KW-1133">Transmembrane helix</keyword>
<feature type="non-terminal residue" evidence="2">
    <location>
        <position position="34"/>
    </location>
</feature>
<comment type="caution">
    <text evidence="2">The sequence shown here is derived from an EMBL/GenBank/DDBJ whole genome shotgun (WGS) entry which is preliminary data.</text>
</comment>
<feature type="transmembrane region" description="Helical" evidence="1">
    <location>
        <begin position="6"/>
        <end position="25"/>
    </location>
</feature>
<protein>
    <submittedName>
        <fullName evidence="2">Uncharacterized protein</fullName>
    </submittedName>
</protein>